<dbReference type="OrthoDB" id="5521406at2"/>
<proteinExistence type="predicted"/>
<evidence type="ECO:0008006" key="3">
    <source>
        <dbReference type="Google" id="ProtNLM"/>
    </source>
</evidence>
<gene>
    <name evidence="1" type="ORF">DV701_15880</name>
</gene>
<dbReference type="Proteomes" id="UP000253790">
    <property type="component" value="Chromosome"/>
</dbReference>
<organism evidence="1 2">
    <name type="scientific">Ornithinimicrobium avium</name>
    <dbReference type="NCBI Taxonomy" id="2283195"/>
    <lineage>
        <taxon>Bacteria</taxon>
        <taxon>Bacillati</taxon>
        <taxon>Actinomycetota</taxon>
        <taxon>Actinomycetes</taxon>
        <taxon>Micrococcales</taxon>
        <taxon>Ornithinimicrobiaceae</taxon>
        <taxon>Ornithinimicrobium</taxon>
    </lineage>
</organism>
<evidence type="ECO:0000313" key="2">
    <source>
        <dbReference type="Proteomes" id="UP000253790"/>
    </source>
</evidence>
<dbReference type="InterPro" id="IPR028964">
    <property type="entry name" value="Imm8"/>
</dbReference>
<evidence type="ECO:0000313" key="1">
    <source>
        <dbReference type="EMBL" id="AXH97392.1"/>
    </source>
</evidence>
<dbReference type="AlphaFoldDB" id="A0A345NQT4"/>
<keyword evidence="2" id="KW-1185">Reference proteome</keyword>
<dbReference type="EMBL" id="CP031229">
    <property type="protein sequence ID" value="AXH97392.1"/>
    <property type="molecule type" value="Genomic_DNA"/>
</dbReference>
<name>A0A345NQT4_9MICO</name>
<accession>A0A345NQT4</accession>
<dbReference type="Pfam" id="PF15586">
    <property type="entry name" value="Imm8"/>
    <property type="match status" value="1"/>
</dbReference>
<sequence>MSASRAAGCRRMRAVLKSLVLEPDPATLPADAVEFAMLARMMIGPADAAGEESFDVTVCTPEWLARACSDAGGIYNARHHLVVDLESFDQRALHAWLSARVQEVEAQTWSGIGEKLSRLGFWEFEDYTA</sequence>
<reference evidence="1 2" key="1">
    <citation type="submission" date="2018-07" db="EMBL/GenBank/DDBJ databases">
        <title>Complete genome sequencing of Ornithinimicrobium sp. AMA3305.</title>
        <authorList>
            <person name="Bae J.-W."/>
        </authorList>
    </citation>
    <scope>NUCLEOTIDE SEQUENCE [LARGE SCALE GENOMIC DNA]</scope>
    <source>
        <strain evidence="1 2">AMA3305</strain>
    </source>
</reference>
<dbReference type="KEGG" id="orn:DV701_15880"/>
<protein>
    <recommendedName>
        <fullName evidence="3">Immunity protein 8 of polymorphic toxin system</fullName>
    </recommendedName>
</protein>